<reference evidence="1 2" key="1">
    <citation type="submission" date="2021-01" db="EMBL/GenBank/DDBJ databases">
        <title>Genomic Encyclopedia of Type Strains, Phase IV (KMG-IV): sequencing the most valuable type-strain genomes for metagenomic binning, comparative biology and taxonomic classification.</title>
        <authorList>
            <person name="Goeker M."/>
        </authorList>
    </citation>
    <scope>NUCLEOTIDE SEQUENCE [LARGE SCALE GENOMIC DNA]</scope>
    <source>
        <strain evidence="1 2">DSM 24834</strain>
    </source>
</reference>
<keyword evidence="2" id="KW-1185">Reference proteome</keyword>
<sequence>MRVYNIKDIEGFCRIMYIVKSACYMKGGEGIDIDVLLIPKVWNMQKS</sequence>
<organism evidence="1 2">
    <name type="scientific">Rossellomorea pakistanensis</name>
    <dbReference type="NCBI Taxonomy" id="992288"/>
    <lineage>
        <taxon>Bacteria</taxon>
        <taxon>Bacillati</taxon>
        <taxon>Bacillota</taxon>
        <taxon>Bacilli</taxon>
        <taxon>Bacillales</taxon>
        <taxon>Bacillaceae</taxon>
        <taxon>Rossellomorea</taxon>
    </lineage>
</organism>
<gene>
    <name evidence="1" type="ORF">JOC86_002721</name>
</gene>
<evidence type="ECO:0000313" key="1">
    <source>
        <dbReference type="EMBL" id="MBM7586179.1"/>
    </source>
</evidence>
<comment type="caution">
    <text evidence="1">The sequence shown here is derived from an EMBL/GenBank/DDBJ whole genome shotgun (WGS) entry which is preliminary data.</text>
</comment>
<protein>
    <submittedName>
        <fullName evidence="1">Uncharacterized protein</fullName>
    </submittedName>
</protein>
<accession>A0ABS2NEC2</accession>
<dbReference type="Proteomes" id="UP001646157">
    <property type="component" value="Unassembled WGS sequence"/>
</dbReference>
<evidence type="ECO:0000313" key="2">
    <source>
        <dbReference type="Proteomes" id="UP001646157"/>
    </source>
</evidence>
<name>A0ABS2NEC2_9BACI</name>
<proteinExistence type="predicted"/>
<dbReference type="EMBL" id="JAFBDZ010000002">
    <property type="protein sequence ID" value="MBM7586179.1"/>
    <property type="molecule type" value="Genomic_DNA"/>
</dbReference>